<dbReference type="AlphaFoldDB" id="A0A0L0WA86"/>
<comment type="caution">
    <text evidence="1">The sequence shown here is derived from an EMBL/GenBank/DDBJ whole genome shotgun (WGS) entry which is preliminary data.</text>
</comment>
<reference evidence="2" key="1">
    <citation type="submission" date="2015-07" db="EMBL/GenBank/DDBJ databases">
        <title>Draft genome sequence of the purine-degrading Gottschalkia purinilyticum DSM 1384 (formerly Clostridium purinilyticum).</title>
        <authorList>
            <person name="Poehlein A."/>
            <person name="Schiel-Bengelsdorf B."/>
            <person name="Bengelsdorf F.R."/>
            <person name="Daniel R."/>
            <person name="Duerre P."/>
        </authorList>
    </citation>
    <scope>NUCLEOTIDE SEQUENCE [LARGE SCALE GENOMIC DNA]</scope>
    <source>
        <strain evidence="2">DSM 1384</strain>
    </source>
</reference>
<accession>A0A0L0WA86</accession>
<organism evidence="1 2">
    <name type="scientific">Gottschalkia purinilytica</name>
    <name type="common">Clostridium purinilyticum</name>
    <dbReference type="NCBI Taxonomy" id="1503"/>
    <lineage>
        <taxon>Bacteria</taxon>
        <taxon>Bacillati</taxon>
        <taxon>Bacillota</taxon>
        <taxon>Tissierellia</taxon>
        <taxon>Tissierellales</taxon>
        <taxon>Gottschalkiaceae</taxon>
        <taxon>Gottschalkia</taxon>
    </lineage>
</organism>
<evidence type="ECO:0000313" key="2">
    <source>
        <dbReference type="Proteomes" id="UP000037267"/>
    </source>
</evidence>
<gene>
    <name evidence="1" type="ORF">CLPU_8c01070</name>
</gene>
<keyword evidence="2" id="KW-1185">Reference proteome</keyword>
<protein>
    <submittedName>
        <fullName evidence="1">Uncharacterized protein</fullName>
    </submittedName>
</protein>
<dbReference type="EMBL" id="LGSS01000008">
    <property type="protein sequence ID" value="KNF08342.1"/>
    <property type="molecule type" value="Genomic_DNA"/>
</dbReference>
<dbReference type="RefSeq" id="WP_050355441.1">
    <property type="nucleotide sequence ID" value="NZ_LGSS01000008.1"/>
</dbReference>
<name>A0A0L0WA86_GOTPU</name>
<evidence type="ECO:0000313" key="1">
    <source>
        <dbReference type="EMBL" id="KNF08342.1"/>
    </source>
</evidence>
<proteinExistence type="predicted"/>
<dbReference type="STRING" id="1503.CLPU_8c01070"/>
<dbReference type="Proteomes" id="UP000037267">
    <property type="component" value="Unassembled WGS sequence"/>
</dbReference>
<sequence length="67" mass="7942">MNKELFKDLITLKLRTVEKIIKICPLNIPINKAYEDLIHIINESTSEYIQETKKEKDNEEIKNININ</sequence>